<dbReference type="AlphaFoldDB" id="A0A0V8J1Z1"/>
<accession>A0A0V8J1Z1</accession>
<feature type="transmembrane region" description="Helical" evidence="1">
    <location>
        <begin position="33"/>
        <end position="57"/>
    </location>
</feature>
<evidence type="ECO:0000313" key="3">
    <source>
        <dbReference type="Proteomes" id="UP000054099"/>
    </source>
</evidence>
<dbReference type="Proteomes" id="UP000054099">
    <property type="component" value="Unassembled WGS sequence"/>
</dbReference>
<keyword evidence="3" id="KW-1185">Reference proteome</keyword>
<keyword evidence="1" id="KW-0812">Transmembrane</keyword>
<dbReference type="EMBL" id="LNQN01000006">
    <property type="protein sequence ID" value="KSU81037.1"/>
    <property type="molecule type" value="Genomic_DNA"/>
</dbReference>
<gene>
    <name evidence="2" type="ORF">AS030_18990</name>
</gene>
<sequence length="220" mass="26233">MNGFLGFAVKIISGFNTMAIVWLLSFFAFDQSFWLSSGLAIGGGVAGYWMASMLWNWRLLKKHQLTRGEYKYIQKNLREAKPKIHRLQKTLFSIRDIPTLKQRFELTKITRKIYSMTKREPRRFFQGERFFFTHLDSAVELTEKYAFLSSQPKKNWEIQESLSETRRTLKELTEYIEEDLYHMLSDDMEELNFELDVARHSMKMLKETKLETKAGDYHER</sequence>
<dbReference type="RefSeq" id="WP_061974625.1">
    <property type="nucleotide sequence ID" value="NZ_FMAV01000004.1"/>
</dbReference>
<name>A0A0V8J1Z1_9BACL</name>
<proteinExistence type="predicted"/>
<evidence type="ECO:0000313" key="2">
    <source>
        <dbReference type="EMBL" id="KSU81037.1"/>
    </source>
</evidence>
<dbReference type="InterPro" id="IPR018770">
    <property type="entry name" value="ChloroindolylP_hydrolase"/>
</dbReference>
<dbReference type="OrthoDB" id="2081028at2"/>
<feature type="transmembrane region" description="Helical" evidence="1">
    <location>
        <begin position="7"/>
        <end position="27"/>
    </location>
</feature>
<comment type="caution">
    <text evidence="2">The sequence shown here is derived from an EMBL/GenBank/DDBJ whole genome shotgun (WGS) entry which is preliminary data.</text>
</comment>
<organism evidence="2 3">
    <name type="scientific">Fictibacillus enclensis</name>
    <dbReference type="NCBI Taxonomy" id="1017270"/>
    <lineage>
        <taxon>Bacteria</taxon>
        <taxon>Bacillati</taxon>
        <taxon>Bacillota</taxon>
        <taxon>Bacilli</taxon>
        <taxon>Bacillales</taxon>
        <taxon>Fictibacillaceae</taxon>
        <taxon>Fictibacillus</taxon>
    </lineage>
</organism>
<keyword evidence="1" id="KW-1133">Transmembrane helix</keyword>
<reference evidence="2 3" key="1">
    <citation type="journal article" date="2014" name="Antonie Van Leeuwenhoek">
        <title>Fictibacillus enclensis sp. nov., isolated from marine sediment.</title>
        <authorList>
            <person name="Dastager S.G."/>
            <person name="Mawlankar R."/>
            <person name="Srinivasan K."/>
            <person name="Tang S.K."/>
            <person name="Lee J.C."/>
            <person name="Ramana V.V."/>
            <person name="Shouche Y.S."/>
        </authorList>
    </citation>
    <scope>NUCLEOTIDE SEQUENCE [LARGE SCALE GENOMIC DNA]</scope>
    <source>
        <strain evidence="2 3">NIO-1003</strain>
    </source>
</reference>
<protein>
    <submittedName>
        <fullName evidence="2">Protein xpaC</fullName>
    </submittedName>
</protein>
<dbReference type="Pfam" id="PF10112">
    <property type="entry name" value="Halogen_Hydrol"/>
    <property type="match status" value="1"/>
</dbReference>
<evidence type="ECO:0000256" key="1">
    <source>
        <dbReference type="SAM" id="Phobius"/>
    </source>
</evidence>
<keyword evidence="1" id="KW-0472">Membrane</keyword>